<dbReference type="AlphaFoldDB" id="A0A415G777"/>
<gene>
    <name evidence="1" type="ORF">DW068_08240</name>
</gene>
<dbReference type="RefSeq" id="WP_118314535.1">
    <property type="nucleotide sequence ID" value="NZ_QRNJ01000028.1"/>
</dbReference>
<sequence length="177" mass="20761">MKKYDDCRYGHCGYPYGDNFDKNNVECLYSGKRKIVTTDTCRDCDYYDCRNIEYPIDVNGIVYDSENHDDDRIGNYCRVFLEDCKKTYLGIYLGKIPTNPGYHYREKSKKLHIGLIYHMAILVPELKKIVYDTECAWGLISSPEQMTDVTEEELNAEICKRLKENELDFFAKYFGGK</sequence>
<proteinExistence type="predicted"/>
<organism evidence="1 2">
    <name type="scientific">Anaerobutyricum hallii</name>
    <dbReference type="NCBI Taxonomy" id="39488"/>
    <lineage>
        <taxon>Bacteria</taxon>
        <taxon>Bacillati</taxon>
        <taxon>Bacillota</taxon>
        <taxon>Clostridia</taxon>
        <taxon>Lachnospirales</taxon>
        <taxon>Lachnospiraceae</taxon>
        <taxon>Anaerobutyricum</taxon>
    </lineage>
</organism>
<reference evidence="1 2" key="1">
    <citation type="submission" date="2018-08" db="EMBL/GenBank/DDBJ databases">
        <title>A genome reference for cultivated species of the human gut microbiota.</title>
        <authorList>
            <person name="Zou Y."/>
            <person name="Xue W."/>
            <person name="Luo G."/>
        </authorList>
    </citation>
    <scope>NUCLEOTIDE SEQUENCE [LARGE SCALE GENOMIC DNA]</scope>
    <source>
        <strain evidence="1 2">AF45-14BH</strain>
    </source>
</reference>
<evidence type="ECO:0000313" key="1">
    <source>
        <dbReference type="EMBL" id="RHK39140.1"/>
    </source>
</evidence>
<protein>
    <submittedName>
        <fullName evidence="1">Uncharacterized protein</fullName>
    </submittedName>
</protein>
<comment type="caution">
    <text evidence="1">The sequence shown here is derived from an EMBL/GenBank/DDBJ whole genome shotgun (WGS) entry which is preliminary data.</text>
</comment>
<dbReference type="EMBL" id="QRNJ01000028">
    <property type="protein sequence ID" value="RHK39140.1"/>
    <property type="molecule type" value="Genomic_DNA"/>
</dbReference>
<dbReference type="Proteomes" id="UP000283497">
    <property type="component" value="Unassembled WGS sequence"/>
</dbReference>
<name>A0A415G777_9FIRM</name>
<accession>A0A415G777</accession>
<evidence type="ECO:0000313" key="2">
    <source>
        <dbReference type="Proteomes" id="UP000283497"/>
    </source>
</evidence>